<dbReference type="Proteomes" id="UP000075243">
    <property type="component" value="Chromosome 4"/>
</dbReference>
<accession>A0A151TMD3</accession>
<sequence>MEENVEHRPFYDSFSLQVTEKSFYHALIGNLPHSPNQHPLVLSPEPEITTSKTNFLDQNSSELKLPSPDSDYVSVSASQFNPQDLSQSNSITFSDGLSDLDSSIAKLLAHNIFNDADSISQFRRGMEEASKFLPPGPNLVTALDSKGGQ</sequence>
<organism evidence="1 2">
    <name type="scientific">Cajanus cajan</name>
    <name type="common">Pigeon pea</name>
    <name type="synonym">Cajanus indicus</name>
    <dbReference type="NCBI Taxonomy" id="3821"/>
    <lineage>
        <taxon>Eukaryota</taxon>
        <taxon>Viridiplantae</taxon>
        <taxon>Streptophyta</taxon>
        <taxon>Embryophyta</taxon>
        <taxon>Tracheophyta</taxon>
        <taxon>Spermatophyta</taxon>
        <taxon>Magnoliopsida</taxon>
        <taxon>eudicotyledons</taxon>
        <taxon>Gunneridae</taxon>
        <taxon>Pentapetalae</taxon>
        <taxon>rosids</taxon>
        <taxon>fabids</taxon>
        <taxon>Fabales</taxon>
        <taxon>Fabaceae</taxon>
        <taxon>Papilionoideae</taxon>
        <taxon>50 kb inversion clade</taxon>
        <taxon>NPAAA clade</taxon>
        <taxon>indigoferoid/millettioid clade</taxon>
        <taxon>Phaseoleae</taxon>
        <taxon>Cajanus</taxon>
    </lineage>
</organism>
<gene>
    <name evidence="1" type="ORF">KK1_021809</name>
</gene>
<dbReference type="AlphaFoldDB" id="A0A151TMD3"/>
<reference evidence="1 2" key="1">
    <citation type="journal article" date="2012" name="Nat. Biotechnol.">
        <title>Draft genome sequence of pigeonpea (Cajanus cajan), an orphan legume crop of resource-poor farmers.</title>
        <authorList>
            <person name="Varshney R.K."/>
            <person name="Chen W."/>
            <person name="Li Y."/>
            <person name="Bharti A.K."/>
            <person name="Saxena R.K."/>
            <person name="Schlueter J.A."/>
            <person name="Donoghue M.T."/>
            <person name="Azam S."/>
            <person name="Fan G."/>
            <person name="Whaley A.M."/>
            <person name="Farmer A.D."/>
            <person name="Sheridan J."/>
            <person name="Iwata A."/>
            <person name="Tuteja R."/>
            <person name="Penmetsa R.V."/>
            <person name="Wu W."/>
            <person name="Upadhyaya H.D."/>
            <person name="Yang S.P."/>
            <person name="Shah T."/>
            <person name="Saxena K.B."/>
            <person name="Michael T."/>
            <person name="McCombie W.R."/>
            <person name="Yang B."/>
            <person name="Zhang G."/>
            <person name="Yang H."/>
            <person name="Wang J."/>
            <person name="Spillane C."/>
            <person name="Cook D.R."/>
            <person name="May G.D."/>
            <person name="Xu X."/>
            <person name="Jackson S.A."/>
        </authorList>
    </citation>
    <scope>NUCLEOTIDE SEQUENCE [LARGE SCALE GENOMIC DNA]</scope>
    <source>
        <strain evidence="2">cv. Asha</strain>
    </source>
</reference>
<name>A0A151TMD3_CAJCA</name>
<proteinExistence type="predicted"/>
<dbReference type="Gramene" id="C.cajan_21180.t">
    <property type="protein sequence ID" value="C.cajan_21180.t.cds1"/>
    <property type="gene ID" value="C.cajan_21180"/>
</dbReference>
<evidence type="ECO:0000313" key="2">
    <source>
        <dbReference type="Proteomes" id="UP000075243"/>
    </source>
</evidence>
<keyword evidence="2" id="KW-1185">Reference proteome</keyword>
<evidence type="ECO:0000313" key="1">
    <source>
        <dbReference type="EMBL" id="KYP68189.1"/>
    </source>
</evidence>
<dbReference type="EMBL" id="CM003606">
    <property type="protein sequence ID" value="KYP68189.1"/>
    <property type="molecule type" value="Genomic_DNA"/>
</dbReference>
<protein>
    <submittedName>
        <fullName evidence="1">Scarecrow-like protein 33</fullName>
    </submittedName>
</protein>